<dbReference type="AlphaFoldDB" id="A0A0E9RQG8"/>
<name>A0A0E9RQG8_ANGAN</name>
<evidence type="ECO:0000313" key="1">
    <source>
        <dbReference type="EMBL" id="JAH30655.1"/>
    </source>
</evidence>
<dbReference type="EMBL" id="GBXM01077922">
    <property type="protein sequence ID" value="JAH30655.1"/>
    <property type="molecule type" value="Transcribed_RNA"/>
</dbReference>
<reference evidence="1" key="2">
    <citation type="journal article" date="2015" name="Fish Shellfish Immunol.">
        <title>Early steps in the European eel (Anguilla anguilla)-Vibrio vulnificus interaction in the gills: Role of the RtxA13 toxin.</title>
        <authorList>
            <person name="Callol A."/>
            <person name="Pajuelo D."/>
            <person name="Ebbesson L."/>
            <person name="Teles M."/>
            <person name="MacKenzie S."/>
            <person name="Amaro C."/>
        </authorList>
    </citation>
    <scope>NUCLEOTIDE SEQUENCE</scope>
</reference>
<accession>A0A0E9RQG8</accession>
<protein>
    <submittedName>
        <fullName evidence="1">Uncharacterized protein</fullName>
    </submittedName>
</protein>
<organism evidence="1">
    <name type="scientific">Anguilla anguilla</name>
    <name type="common">European freshwater eel</name>
    <name type="synonym">Muraena anguilla</name>
    <dbReference type="NCBI Taxonomy" id="7936"/>
    <lineage>
        <taxon>Eukaryota</taxon>
        <taxon>Metazoa</taxon>
        <taxon>Chordata</taxon>
        <taxon>Craniata</taxon>
        <taxon>Vertebrata</taxon>
        <taxon>Euteleostomi</taxon>
        <taxon>Actinopterygii</taxon>
        <taxon>Neopterygii</taxon>
        <taxon>Teleostei</taxon>
        <taxon>Anguilliformes</taxon>
        <taxon>Anguillidae</taxon>
        <taxon>Anguilla</taxon>
    </lineage>
</organism>
<sequence>MHTVGDRSPRLWLEYKVSNKRL</sequence>
<reference evidence="1" key="1">
    <citation type="submission" date="2014-11" db="EMBL/GenBank/DDBJ databases">
        <authorList>
            <person name="Amaro Gonzalez C."/>
        </authorList>
    </citation>
    <scope>NUCLEOTIDE SEQUENCE</scope>
</reference>
<proteinExistence type="predicted"/>